<dbReference type="CDD" id="cd23161">
    <property type="entry name" value="Prefoldin_6"/>
    <property type="match status" value="1"/>
</dbReference>
<dbReference type="EMBL" id="JANBOH010000466">
    <property type="protein sequence ID" value="KAJ1642155.1"/>
    <property type="molecule type" value="Genomic_DNA"/>
</dbReference>
<dbReference type="FunFam" id="1.10.287.370:FF:000003">
    <property type="entry name" value="Prefoldin subunit 6"/>
    <property type="match status" value="1"/>
</dbReference>
<keyword evidence="3" id="KW-0175">Coiled coil</keyword>
<dbReference type="GO" id="GO:0051082">
    <property type="term" value="F:unfolded protein binding"/>
    <property type="evidence" value="ECO:0007669"/>
    <property type="project" value="InterPro"/>
</dbReference>
<evidence type="ECO:0000256" key="2">
    <source>
        <dbReference type="ARBA" id="ARBA00023186"/>
    </source>
</evidence>
<dbReference type="Gene3D" id="1.10.287.370">
    <property type="match status" value="1"/>
</dbReference>
<comment type="caution">
    <text evidence="4">The sequence shown here is derived from an EMBL/GenBank/DDBJ whole genome shotgun (WGS) entry which is preliminary data.</text>
</comment>
<dbReference type="GO" id="GO:0051087">
    <property type="term" value="F:protein-folding chaperone binding"/>
    <property type="evidence" value="ECO:0007669"/>
    <property type="project" value="TreeGrafter"/>
</dbReference>
<dbReference type="GO" id="GO:0016272">
    <property type="term" value="C:prefoldin complex"/>
    <property type="evidence" value="ECO:0007669"/>
    <property type="project" value="InterPro"/>
</dbReference>
<gene>
    <name evidence="4" type="primary">YKE2</name>
    <name evidence="4" type="ORF">LPJ64_005968</name>
</gene>
<dbReference type="GO" id="GO:0051131">
    <property type="term" value="P:chaperone-mediated protein complex assembly"/>
    <property type="evidence" value="ECO:0007669"/>
    <property type="project" value="TreeGrafter"/>
</dbReference>
<reference evidence="4" key="1">
    <citation type="submission" date="2022-07" db="EMBL/GenBank/DDBJ databases">
        <title>Phylogenomic reconstructions and comparative analyses of Kickxellomycotina fungi.</title>
        <authorList>
            <person name="Reynolds N.K."/>
            <person name="Stajich J.E."/>
            <person name="Barry K."/>
            <person name="Grigoriev I.V."/>
            <person name="Crous P."/>
            <person name="Smith M.E."/>
        </authorList>
    </citation>
    <scope>NUCLEOTIDE SEQUENCE</scope>
    <source>
        <strain evidence="4">NBRC 105413</strain>
    </source>
</reference>
<keyword evidence="2" id="KW-0143">Chaperone</keyword>
<dbReference type="Proteomes" id="UP001145021">
    <property type="component" value="Unassembled WGS sequence"/>
</dbReference>
<proteinExistence type="inferred from homology"/>
<dbReference type="SUPFAM" id="SSF46579">
    <property type="entry name" value="Prefoldin"/>
    <property type="match status" value="1"/>
</dbReference>
<dbReference type="AlphaFoldDB" id="A0A9W7XDD3"/>
<dbReference type="PANTHER" id="PTHR21431:SF0">
    <property type="entry name" value="PREFOLDIN SUBUNIT 6"/>
    <property type="match status" value="1"/>
</dbReference>
<dbReference type="PANTHER" id="PTHR21431">
    <property type="entry name" value="PREFOLDIN SUBUNIT 6"/>
    <property type="match status" value="1"/>
</dbReference>
<evidence type="ECO:0000313" key="5">
    <source>
        <dbReference type="Proteomes" id="UP001145021"/>
    </source>
</evidence>
<protein>
    <submittedName>
        <fullName evidence="4">Prefoldin subunit 6</fullName>
    </submittedName>
</protein>
<name>A0A9W7XDD3_9FUNG</name>
<evidence type="ECO:0000313" key="4">
    <source>
        <dbReference type="EMBL" id="KAJ1642155.1"/>
    </source>
</evidence>
<dbReference type="InterPro" id="IPR002777">
    <property type="entry name" value="PFD_beta-like"/>
</dbReference>
<dbReference type="GO" id="GO:0005737">
    <property type="term" value="C:cytoplasm"/>
    <property type="evidence" value="ECO:0007669"/>
    <property type="project" value="TreeGrafter"/>
</dbReference>
<comment type="similarity">
    <text evidence="1">Belongs to the prefoldin subunit beta family.</text>
</comment>
<evidence type="ECO:0000256" key="1">
    <source>
        <dbReference type="ARBA" id="ARBA00008045"/>
    </source>
</evidence>
<dbReference type="Pfam" id="PF01920">
    <property type="entry name" value="Prefoldin_2"/>
    <property type="match status" value="1"/>
</dbReference>
<sequence length="121" mass="13960">MSVEQRKALETQTMALQTLQSELAKIVANRQTLDSQQQENELVQKELEQLGDDARVFKMIGPVLVPQDKEEAKANVDKRLEFIRDEISRADQKVEQLSKDQEKTSMELFKLQMDIQGINKN</sequence>
<dbReference type="GO" id="GO:0006457">
    <property type="term" value="P:protein folding"/>
    <property type="evidence" value="ECO:0007669"/>
    <property type="project" value="InterPro"/>
</dbReference>
<evidence type="ECO:0000256" key="3">
    <source>
        <dbReference type="SAM" id="Coils"/>
    </source>
</evidence>
<keyword evidence="5" id="KW-1185">Reference proteome</keyword>
<dbReference type="InterPro" id="IPR009053">
    <property type="entry name" value="Prefoldin"/>
</dbReference>
<feature type="coiled-coil region" evidence="3">
    <location>
        <begin position="16"/>
        <end position="100"/>
    </location>
</feature>
<organism evidence="4 5">
    <name type="scientific">Coemansia asiatica</name>
    <dbReference type="NCBI Taxonomy" id="1052880"/>
    <lineage>
        <taxon>Eukaryota</taxon>
        <taxon>Fungi</taxon>
        <taxon>Fungi incertae sedis</taxon>
        <taxon>Zoopagomycota</taxon>
        <taxon>Kickxellomycotina</taxon>
        <taxon>Kickxellomycetes</taxon>
        <taxon>Kickxellales</taxon>
        <taxon>Kickxellaceae</taxon>
        <taxon>Coemansia</taxon>
    </lineage>
</organism>
<accession>A0A9W7XDD3</accession>